<organism evidence="3">
    <name type="scientific">freshwater metagenome</name>
    <dbReference type="NCBI Taxonomy" id="449393"/>
    <lineage>
        <taxon>unclassified sequences</taxon>
        <taxon>metagenomes</taxon>
        <taxon>ecological metagenomes</taxon>
    </lineage>
</organism>
<protein>
    <submittedName>
        <fullName evidence="3">Unannotated protein</fullName>
    </submittedName>
</protein>
<name>A0A6J6IS33_9ZZZZ</name>
<feature type="transmembrane region" description="Helical" evidence="2">
    <location>
        <begin position="57"/>
        <end position="76"/>
    </location>
</feature>
<reference evidence="3" key="1">
    <citation type="submission" date="2020-05" db="EMBL/GenBank/DDBJ databases">
        <authorList>
            <person name="Chiriac C."/>
            <person name="Salcher M."/>
            <person name="Ghai R."/>
            <person name="Kavagutti S V."/>
        </authorList>
    </citation>
    <scope>NUCLEOTIDE SEQUENCE</scope>
</reference>
<sequence length="81" mass="8985">MHKFLAGLALALALSFVPITQASAYQHSITIVTEDEENEEQEGPENPEHLDKDSDDFQFAILGAVIVLGVAGVIIYRRFKR</sequence>
<proteinExistence type="predicted"/>
<evidence type="ECO:0000256" key="1">
    <source>
        <dbReference type="SAM" id="MobiDB-lite"/>
    </source>
</evidence>
<evidence type="ECO:0000313" key="3">
    <source>
        <dbReference type="EMBL" id="CAB4627208.1"/>
    </source>
</evidence>
<feature type="region of interest" description="Disordered" evidence="1">
    <location>
        <begin position="34"/>
        <end position="53"/>
    </location>
</feature>
<accession>A0A6J6IS33</accession>
<keyword evidence="2" id="KW-1133">Transmembrane helix</keyword>
<keyword evidence="2" id="KW-0472">Membrane</keyword>
<gene>
    <name evidence="3" type="ORF">UFOPK1981_00505</name>
</gene>
<feature type="compositionally biased region" description="Acidic residues" evidence="1">
    <location>
        <begin position="34"/>
        <end position="45"/>
    </location>
</feature>
<dbReference type="AlphaFoldDB" id="A0A6J6IS33"/>
<evidence type="ECO:0000256" key="2">
    <source>
        <dbReference type="SAM" id="Phobius"/>
    </source>
</evidence>
<keyword evidence="2" id="KW-0812">Transmembrane</keyword>
<dbReference type="EMBL" id="CAEZVI010000039">
    <property type="protein sequence ID" value="CAB4627208.1"/>
    <property type="molecule type" value="Genomic_DNA"/>
</dbReference>